<accession>A0A8S2AQ46</accession>
<dbReference type="EMBL" id="LR999456">
    <property type="protein sequence ID" value="CAE6123667.1"/>
    <property type="molecule type" value="Genomic_DNA"/>
</dbReference>
<evidence type="ECO:0000313" key="5">
    <source>
        <dbReference type="Proteomes" id="UP000682877"/>
    </source>
</evidence>
<feature type="region of interest" description="Disordered" evidence="2">
    <location>
        <begin position="141"/>
        <end position="187"/>
    </location>
</feature>
<feature type="compositionally biased region" description="Acidic residues" evidence="2">
    <location>
        <begin position="614"/>
        <end position="628"/>
    </location>
</feature>
<feature type="compositionally biased region" description="Basic and acidic residues" evidence="2">
    <location>
        <begin position="177"/>
        <end position="187"/>
    </location>
</feature>
<feature type="domain" description="HAT C-terminal dimerisation" evidence="3">
    <location>
        <begin position="637"/>
        <end position="720"/>
    </location>
</feature>
<name>A0A8S2AQ46_ARAAE</name>
<evidence type="ECO:0000313" key="4">
    <source>
        <dbReference type="EMBL" id="CAE6123667.1"/>
    </source>
</evidence>
<evidence type="ECO:0000259" key="3">
    <source>
        <dbReference type="Pfam" id="PF05699"/>
    </source>
</evidence>
<feature type="coiled-coil region" evidence="1">
    <location>
        <begin position="76"/>
        <end position="103"/>
    </location>
</feature>
<dbReference type="PANTHER" id="PTHR48435">
    <property type="entry name" value="POLYPROTEIN"/>
    <property type="match status" value="1"/>
</dbReference>
<gene>
    <name evidence="4" type="ORF">AARE701A_LOCUS16266</name>
</gene>
<dbReference type="SUPFAM" id="SSF53098">
    <property type="entry name" value="Ribonuclease H-like"/>
    <property type="match status" value="1"/>
</dbReference>
<dbReference type="GO" id="GO:0046983">
    <property type="term" value="F:protein dimerization activity"/>
    <property type="evidence" value="ECO:0007669"/>
    <property type="project" value="InterPro"/>
</dbReference>
<evidence type="ECO:0000256" key="2">
    <source>
        <dbReference type="SAM" id="MobiDB-lite"/>
    </source>
</evidence>
<sequence>MMIKMDFPPPKDFVKDNIVHTPKIVPNNINSSGSDELSQAEKVLNWQTENAFVQNQLLSTISHKVDQMSENNNRRFNSLQGAISEIQQKLNNLHHEMMAMAKQMKVDTSQFRNPRPKQPVPGFLSSDEAFTSRFGTTSISNFKTKAARTKPRHQKDSEFQINPSKKPSFASSSSHESVQDENKEDVAKKEDIAMIEFSMSSLLENLVKTSEDERQELQIQLKEQQPLPIVTMTHISALSDSTSSVNESETITALFGQSFAKQLFRIQTIPTEEPIYEVISSDKEMGYETQGVPKKQFSSKIMVFTFDDIPFEKWNSRLDEFHAWMTSEAITSPTDMVIQQFTSRLSGALKEWWNSLGEYRQQQVYQTTIPLLLGEIHREFVGTPSHLKEQLQEEFYTAKCCSLKKRDLAKHSSDKLEVIQIMMNLQNPHPKMKKAIVVSRLPRYLKKMNCRHRIYQKAKSHASQFQNSKAHIIHHPSQSLRFSKSIQYNFHRATFNKNQKVVMTFNGAEASKSRRKPSIEIEDDDDVDREKSPPQKKRSKSHERERSKPSRKPSIEIDDDDVDKETSPPQKKRRQSHGVEGSKPCKRPSVEIDDDDVDKETSPPQKKRRQSRDDNDEDGDDEGDDDETVVACGKSSLQMYLDELALDMRNFESLDILKFWKDNAQRYGELASMACDLLSIPITTVASESSFSIGARVLNKYRSCLLPKTVQALICSRNWLKGFEAYENVVVVDSNGEDETLPSFQSIVDDETFDDEDDEAA</sequence>
<dbReference type="Pfam" id="PF05699">
    <property type="entry name" value="Dimer_Tnp_hAT"/>
    <property type="match status" value="1"/>
</dbReference>
<dbReference type="InterPro" id="IPR053098">
    <property type="entry name" value="Petuviruses_polyprotein"/>
</dbReference>
<keyword evidence="5" id="KW-1185">Reference proteome</keyword>
<feature type="compositionally biased region" description="Low complexity" evidence="2">
    <location>
        <begin position="163"/>
        <end position="176"/>
    </location>
</feature>
<dbReference type="InterPro" id="IPR012337">
    <property type="entry name" value="RNaseH-like_sf"/>
</dbReference>
<dbReference type="PANTHER" id="PTHR48435:SF1">
    <property type="entry name" value="POLYPROTEIN"/>
    <property type="match status" value="1"/>
</dbReference>
<dbReference type="AlphaFoldDB" id="A0A8S2AQ46"/>
<dbReference type="Proteomes" id="UP000682877">
    <property type="component" value="Chromosome 6"/>
</dbReference>
<dbReference type="InterPro" id="IPR008906">
    <property type="entry name" value="HATC_C_dom"/>
</dbReference>
<proteinExistence type="predicted"/>
<protein>
    <recommendedName>
        <fullName evidence="3">HAT C-terminal dimerisation domain-containing protein</fullName>
    </recommendedName>
</protein>
<feature type="region of interest" description="Disordered" evidence="2">
    <location>
        <begin position="741"/>
        <end position="761"/>
    </location>
</feature>
<evidence type="ECO:0000256" key="1">
    <source>
        <dbReference type="SAM" id="Coils"/>
    </source>
</evidence>
<feature type="compositionally biased region" description="Acidic residues" evidence="2">
    <location>
        <begin position="748"/>
        <end position="761"/>
    </location>
</feature>
<organism evidence="4 5">
    <name type="scientific">Arabidopsis arenosa</name>
    <name type="common">Sand rock-cress</name>
    <name type="synonym">Cardaminopsis arenosa</name>
    <dbReference type="NCBI Taxonomy" id="38785"/>
    <lineage>
        <taxon>Eukaryota</taxon>
        <taxon>Viridiplantae</taxon>
        <taxon>Streptophyta</taxon>
        <taxon>Embryophyta</taxon>
        <taxon>Tracheophyta</taxon>
        <taxon>Spermatophyta</taxon>
        <taxon>Magnoliopsida</taxon>
        <taxon>eudicotyledons</taxon>
        <taxon>Gunneridae</taxon>
        <taxon>Pentapetalae</taxon>
        <taxon>rosids</taxon>
        <taxon>malvids</taxon>
        <taxon>Brassicales</taxon>
        <taxon>Brassicaceae</taxon>
        <taxon>Camelineae</taxon>
        <taxon>Arabidopsis</taxon>
    </lineage>
</organism>
<reference evidence="4" key="1">
    <citation type="submission" date="2021-01" db="EMBL/GenBank/DDBJ databases">
        <authorList>
            <person name="Bezrukov I."/>
        </authorList>
    </citation>
    <scope>NUCLEOTIDE SEQUENCE</scope>
</reference>
<keyword evidence="1" id="KW-0175">Coiled coil</keyword>
<feature type="region of interest" description="Disordered" evidence="2">
    <location>
        <begin position="506"/>
        <end position="629"/>
    </location>
</feature>